<evidence type="ECO:0000259" key="7">
    <source>
        <dbReference type="Pfam" id="PF02687"/>
    </source>
</evidence>
<dbReference type="RefSeq" id="WP_367975427.1">
    <property type="nucleotide sequence ID" value="NZ_JBFPEQ010000001.1"/>
</dbReference>
<dbReference type="Proteomes" id="UP001556617">
    <property type="component" value="Unassembled WGS sequence"/>
</dbReference>
<reference evidence="8 9" key="1">
    <citation type="submission" date="2024-07" db="EMBL/GenBank/DDBJ databases">
        <authorList>
            <person name="Yun M."/>
        </authorList>
    </citation>
    <scope>NUCLEOTIDE SEQUENCE [LARGE SCALE GENOMIC DNA]</scope>
    <source>
        <strain evidence="8 9">MS01</strain>
    </source>
</reference>
<evidence type="ECO:0000256" key="4">
    <source>
        <dbReference type="ARBA" id="ARBA00022989"/>
    </source>
</evidence>
<dbReference type="PANTHER" id="PTHR30287:SF1">
    <property type="entry name" value="INNER MEMBRANE PROTEIN"/>
    <property type="match status" value="1"/>
</dbReference>
<accession>A0ABV3S6D1</accession>
<keyword evidence="4 6" id="KW-1133">Transmembrane helix</keyword>
<comment type="subcellular location">
    <subcellularLocation>
        <location evidence="1">Cell membrane</location>
        <topology evidence="1">Multi-pass membrane protein</topology>
    </subcellularLocation>
</comment>
<feature type="domain" description="ABC3 transporter permease C-terminal" evidence="7">
    <location>
        <begin position="235"/>
        <end position="350"/>
    </location>
</feature>
<keyword evidence="2" id="KW-1003">Cell membrane</keyword>
<dbReference type="InterPro" id="IPR038766">
    <property type="entry name" value="Membrane_comp_ABC_pdt"/>
</dbReference>
<keyword evidence="5 6" id="KW-0472">Membrane</keyword>
<gene>
    <name evidence="8" type="ORF">AB3K24_09685</name>
</gene>
<dbReference type="EMBL" id="JBFPER010000001">
    <property type="protein sequence ID" value="MEX0381598.1"/>
    <property type="molecule type" value="Genomic_DNA"/>
</dbReference>
<feature type="transmembrane region" description="Helical" evidence="6">
    <location>
        <begin position="654"/>
        <end position="675"/>
    </location>
</feature>
<dbReference type="PANTHER" id="PTHR30287">
    <property type="entry name" value="MEMBRANE COMPONENT OF PREDICTED ABC SUPERFAMILY METABOLITE UPTAKE TRANSPORTER"/>
    <property type="match status" value="1"/>
</dbReference>
<evidence type="ECO:0000256" key="2">
    <source>
        <dbReference type="ARBA" id="ARBA00022475"/>
    </source>
</evidence>
<protein>
    <submittedName>
        <fullName evidence="8">ABC transporter permease</fullName>
    </submittedName>
</protein>
<feature type="domain" description="ABC3 transporter permease C-terminal" evidence="7">
    <location>
        <begin position="607"/>
        <end position="724"/>
    </location>
</feature>
<feature type="transmembrane region" description="Helical" evidence="6">
    <location>
        <begin position="232"/>
        <end position="252"/>
    </location>
</feature>
<feature type="transmembrane region" description="Helical" evidence="6">
    <location>
        <begin position="597"/>
        <end position="623"/>
    </location>
</feature>
<comment type="caution">
    <text evidence="8">The sequence shown here is derived from an EMBL/GenBank/DDBJ whole genome shotgun (WGS) entry which is preliminary data.</text>
</comment>
<organism evidence="8 9">
    <name type="scientific">Leuconostoc aquikimchii</name>
    <dbReference type="NCBI Taxonomy" id="3236804"/>
    <lineage>
        <taxon>Bacteria</taxon>
        <taxon>Bacillati</taxon>
        <taxon>Bacillota</taxon>
        <taxon>Bacilli</taxon>
        <taxon>Lactobacillales</taxon>
        <taxon>Lactobacillaceae</taxon>
        <taxon>Leuconostoc</taxon>
    </lineage>
</organism>
<keyword evidence="9" id="KW-1185">Reference proteome</keyword>
<feature type="transmembrane region" description="Helical" evidence="6">
    <location>
        <begin position="695"/>
        <end position="716"/>
    </location>
</feature>
<name>A0ABV3S6D1_9LACO</name>
<evidence type="ECO:0000256" key="1">
    <source>
        <dbReference type="ARBA" id="ARBA00004651"/>
    </source>
</evidence>
<evidence type="ECO:0000256" key="5">
    <source>
        <dbReference type="ARBA" id="ARBA00023136"/>
    </source>
</evidence>
<feature type="transmembrane region" description="Helical" evidence="6">
    <location>
        <begin position="327"/>
        <end position="345"/>
    </location>
</feature>
<proteinExistence type="predicted"/>
<evidence type="ECO:0000313" key="9">
    <source>
        <dbReference type="Proteomes" id="UP001556617"/>
    </source>
</evidence>
<evidence type="ECO:0000313" key="8">
    <source>
        <dbReference type="EMBL" id="MEX0381598.1"/>
    </source>
</evidence>
<evidence type="ECO:0000256" key="6">
    <source>
        <dbReference type="SAM" id="Phobius"/>
    </source>
</evidence>
<evidence type="ECO:0000256" key="3">
    <source>
        <dbReference type="ARBA" id="ARBA00022692"/>
    </source>
</evidence>
<feature type="transmembrane region" description="Helical" evidence="6">
    <location>
        <begin position="399"/>
        <end position="419"/>
    </location>
</feature>
<feature type="transmembrane region" description="Helical" evidence="6">
    <location>
        <begin position="283"/>
        <end position="307"/>
    </location>
</feature>
<dbReference type="Pfam" id="PF02687">
    <property type="entry name" value="FtsX"/>
    <property type="match status" value="2"/>
</dbReference>
<dbReference type="InterPro" id="IPR003838">
    <property type="entry name" value="ABC3_permease_C"/>
</dbReference>
<keyword evidence="3 6" id="KW-0812">Transmembrane</keyword>
<sequence>MAFLSILIFVGLQGAWHGLEVSVNRYINNSHLADSWVMSTGFTAHDVDEINAIKGVKETSETTRIQVQDVSQSDTEKQLFLDTFKSKLTKPHVVKGEKLKDDKNGLWLNLEYAKANKIKVGDVVPIMSQGKPTSLKVLGLVQSADRIYFTGTEELISPSYADYGYGYISNETLKQELGYQGRPNLLEMKGQPKKIREQLAKILGQRLMAYNDRHTLVDVSDALDRVGQIRNLSYLFSFIFILLAILAMYTTIRRMIETQEKEIAILKALGFSNWKVGWHYTSFGLLVGSAGATLGAVVSPLMSWFVLGTQKEMFSIPSWTIAYSASSLYVIILVLSVCILASFLASREAIQGLPAEFLRGNKQKVGRKVFLEHFKPLWQVLRFEQRWAIRDALSNKVRLLMGIIGVAFGMMLLIAGIGMPQSINHLVDKAYHEDFNYDTRLHIPNYETVKNNYPKGQWVDIKQAKFTPDDGYNRLLIVMSDGDYVNMKTVSGDPVKSDGIYVTKDFAKRANLTVGQELEVTPYLDDKDYRFEIKGIITSETNQGAYITQELFEKHQGHFSPSTLLIRNNDYDKKIKDDKNIVSVIKMRDQEKNAKDFVTSLMSIFLMIVGFAILLVVVVLYNLGSLNFVERTRDYATLSVLGFKKNELRNITMLENLGTTVIGWVFGVPLGYWFLNAYVQTFSTIKLAYTPYVTWHNILLSTIIVVVCAMSTTLFISSRIKRLNMVQALKGVE</sequence>